<keyword evidence="4" id="KW-1185">Reference proteome</keyword>
<dbReference type="RefSeq" id="WP_148703827.1">
    <property type="nucleotide sequence ID" value="NZ_CP010868.1"/>
</dbReference>
<reference evidence="3 4" key="2">
    <citation type="journal article" date="2016" name="ISME J.">
        <title>Physiological and genomic characterization of two novel marine thaumarchaeal strains indicates niche differentiation.</title>
        <authorList>
            <person name="Bayer B."/>
            <person name="Vojvoda J."/>
            <person name="Offre P."/>
            <person name="Alves R.J."/>
            <person name="Elisabeth N.H."/>
            <person name="Garcia J.A."/>
            <person name="Volland J.M."/>
            <person name="Srivastava A."/>
            <person name="Schleper C."/>
            <person name="Herndl G.J."/>
        </authorList>
    </citation>
    <scope>NUCLEOTIDE SEQUENCE [LARGE SCALE GENOMIC DNA]</scope>
    <source>
        <strain evidence="3 4">D3C</strain>
    </source>
</reference>
<dbReference type="PRINTS" id="PR01438">
    <property type="entry name" value="UNVRSLSTRESS"/>
</dbReference>
<dbReference type="InterPro" id="IPR006015">
    <property type="entry name" value="Universal_stress_UspA"/>
</dbReference>
<name>A0A0C5BXS8_9ARCH</name>
<feature type="domain" description="UspA" evidence="2">
    <location>
        <begin position="48"/>
        <end position="179"/>
    </location>
</feature>
<reference evidence="4" key="1">
    <citation type="submission" date="2015-02" db="EMBL/GenBank/DDBJ databases">
        <title>Characterization of two novel Thaumarchaeota isolated from the Northern Adriatic Sea.</title>
        <authorList>
            <person name="Bayer B."/>
            <person name="Vojvoda J."/>
            <person name="Offre P."/>
            <person name="Srivastava A."/>
            <person name="Elisabeth N."/>
            <person name="Garcia J.A.L."/>
            <person name="Schleper C."/>
            <person name="Herndl G.J."/>
        </authorList>
    </citation>
    <scope>NUCLEOTIDE SEQUENCE [LARGE SCALE GENOMIC DNA]</scope>
    <source>
        <strain evidence="4">D3C</strain>
    </source>
</reference>
<dbReference type="SUPFAM" id="SSF52402">
    <property type="entry name" value="Adenine nucleotide alpha hydrolases-like"/>
    <property type="match status" value="1"/>
</dbReference>
<dbReference type="PANTHER" id="PTHR46268:SF25">
    <property type="entry name" value="USPA DOMAIN PROTEIN"/>
    <property type="match status" value="1"/>
</dbReference>
<dbReference type="EMBL" id="CP010868">
    <property type="protein sequence ID" value="AJM93111.1"/>
    <property type="molecule type" value="Genomic_DNA"/>
</dbReference>
<accession>A0A0C5BXS8</accession>
<gene>
    <name evidence="3" type="ORF">NPIRD3C_1901</name>
</gene>
<reference evidence="3 4" key="3">
    <citation type="journal article" date="2019" name="Int. J. Syst. Evol. Microbiol.">
        <title>Nitrosopumilus adriaticus sp. nov. and Nitrosopumilus piranensis sp. nov., two ammonia-oxidizing archaea from the Adriatic Sea and members of the class Nitrososphaeria.</title>
        <authorList>
            <person name="Bayer B."/>
            <person name="Vojvoda J."/>
            <person name="Reinthaler T."/>
            <person name="Reyes C."/>
            <person name="Pinto M."/>
            <person name="Herndl G.J."/>
        </authorList>
    </citation>
    <scope>NUCLEOTIDE SEQUENCE [LARGE SCALE GENOMIC DNA]</scope>
    <source>
        <strain evidence="3 4">D3C</strain>
    </source>
</reference>
<comment type="similarity">
    <text evidence="1">Belongs to the universal stress protein A family.</text>
</comment>
<dbReference type="PANTHER" id="PTHR46268">
    <property type="entry name" value="STRESS RESPONSE PROTEIN NHAX"/>
    <property type="match status" value="1"/>
</dbReference>
<proteinExistence type="inferred from homology"/>
<evidence type="ECO:0000256" key="1">
    <source>
        <dbReference type="ARBA" id="ARBA00008791"/>
    </source>
</evidence>
<dbReference type="InterPro" id="IPR006016">
    <property type="entry name" value="UspA"/>
</dbReference>
<dbReference type="OrthoDB" id="105697at2157"/>
<evidence type="ECO:0000259" key="2">
    <source>
        <dbReference type="Pfam" id="PF00582"/>
    </source>
</evidence>
<dbReference type="PATRIC" id="fig|1582439.9.peg.1962"/>
<protein>
    <submittedName>
        <fullName evidence="3">UspA domain-containing protein</fullName>
    </submittedName>
</protein>
<dbReference type="CDD" id="cd00293">
    <property type="entry name" value="USP-like"/>
    <property type="match status" value="1"/>
</dbReference>
<dbReference type="HOGENOM" id="CLU_049301_11_0_2"/>
<dbReference type="STRING" id="1582439.NPIRD3C_1901"/>
<dbReference type="AlphaFoldDB" id="A0A0C5BXS8"/>
<evidence type="ECO:0000313" key="4">
    <source>
        <dbReference type="Proteomes" id="UP000032027"/>
    </source>
</evidence>
<dbReference type="Gene3D" id="3.40.50.620">
    <property type="entry name" value="HUPs"/>
    <property type="match status" value="1"/>
</dbReference>
<dbReference type="Pfam" id="PF00582">
    <property type="entry name" value="Usp"/>
    <property type="match status" value="1"/>
</dbReference>
<dbReference type="KEGG" id="nid:NPIRD3C_1901"/>
<organism evidence="3 4">
    <name type="scientific">Nitrosopumilus piranensis</name>
    <dbReference type="NCBI Taxonomy" id="1582439"/>
    <lineage>
        <taxon>Archaea</taxon>
        <taxon>Nitrososphaerota</taxon>
        <taxon>Nitrososphaeria</taxon>
        <taxon>Nitrosopumilales</taxon>
        <taxon>Nitrosopumilaceae</taxon>
        <taxon>Nitrosopumilus</taxon>
    </lineage>
</organism>
<dbReference type="Proteomes" id="UP000032027">
    <property type="component" value="Chromosome"/>
</dbReference>
<dbReference type="InterPro" id="IPR014729">
    <property type="entry name" value="Rossmann-like_a/b/a_fold"/>
</dbReference>
<evidence type="ECO:0000313" key="3">
    <source>
        <dbReference type="EMBL" id="AJM93111.1"/>
    </source>
</evidence>
<dbReference type="GeneID" id="41600982"/>
<sequence length="182" mass="20346">MNIYDKRQIKCSICGKFIGEIDVDAKIIFPLCKICKKREKNTIKKGISKILVPIDETKKSIKALDAAIYFGKHLGASITLLNVIPVAYMTTMSFQKMLKEMTHEGAKNIEKAKAYCQKKNTLPKYKIVRGDEPVEIVKFAKKHDFDLIVMGSSGKGVLKEIAFGSVSNYVMNNTKIPVVTPS</sequence>